<gene>
    <name evidence="11" type="ORF">OIU77_001362</name>
</gene>
<keyword evidence="3" id="KW-0812">Transmembrane</keyword>
<evidence type="ECO:0000256" key="3">
    <source>
        <dbReference type="ARBA" id="ARBA00022692"/>
    </source>
</evidence>
<dbReference type="EMBL" id="JAPFFI010000013">
    <property type="protein sequence ID" value="KAJ6370840.1"/>
    <property type="molecule type" value="Genomic_DNA"/>
</dbReference>
<dbReference type="SUPFAM" id="SSF52058">
    <property type="entry name" value="L domain-like"/>
    <property type="match status" value="1"/>
</dbReference>
<evidence type="ECO:0000256" key="8">
    <source>
        <dbReference type="ARBA" id="ARBA00023170"/>
    </source>
</evidence>
<name>A0ABQ9B158_9ROSI</name>
<reference evidence="11" key="2">
    <citation type="journal article" date="2023" name="Int. J. Mol. Sci.">
        <title>De Novo Assembly and Annotation of 11 Diverse Shrub Willow (Salix) Genomes Reveals Novel Gene Organization in Sex-Linked Regions.</title>
        <authorList>
            <person name="Hyden B."/>
            <person name="Feng K."/>
            <person name="Yates T.B."/>
            <person name="Jawdy S."/>
            <person name="Cereghino C."/>
            <person name="Smart L.B."/>
            <person name="Muchero W."/>
        </authorList>
    </citation>
    <scope>NUCLEOTIDE SEQUENCE</scope>
    <source>
        <tissue evidence="11">Shoot tip</tissue>
    </source>
</reference>
<keyword evidence="5" id="KW-0677">Repeat</keyword>
<evidence type="ECO:0000256" key="4">
    <source>
        <dbReference type="ARBA" id="ARBA00022729"/>
    </source>
</evidence>
<evidence type="ECO:0000313" key="11">
    <source>
        <dbReference type="EMBL" id="KAJ6370840.1"/>
    </source>
</evidence>
<keyword evidence="8" id="KW-0675">Receptor</keyword>
<keyword evidence="4 10" id="KW-0732">Signal</keyword>
<dbReference type="InterPro" id="IPR032675">
    <property type="entry name" value="LRR_dom_sf"/>
</dbReference>
<evidence type="ECO:0000256" key="7">
    <source>
        <dbReference type="ARBA" id="ARBA00023136"/>
    </source>
</evidence>
<proteinExistence type="predicted"/>
<dbReference type="Gene3D" id="3.80.10.10">
    <property type="entry name" value="Ribonuclease Inhibitor"/>
    <property type="match status" value="2"/>
</dbReference>
<evidence type="ECO:0000256" key="5">
    <source>
        <dbReference type="ARBA" id="ARBA00022737"/>
    </source>
</evidence>
<accession>A0ABQ9B158</accession>
<dbReference type="Pfam" id="PF00560">
    <property type="entry name" value="LRR_1"/>
    <property type="match status" value="1"/>
</dbReference>
<dbReference type="InterPro" id="IPR001611">
    <property type="entry name" value="Leu-rich_rpt"/>
</dbReference>
<evidence type="ECO:0000256" key="2">
    <source>
        <dbReference type="ARBA" id="ARBA00022614"/>
    </source>
</evidence>
<dbReference type="Proteomes" id="UP001141253">
    <property type="component" value="Chromosome 17"/>
</dbReference>
<evidence type="ECO:0000256" key="10">
    <source>
        <dbReference type="SAM" id="SignalP"/>
    </source>
</evidence>
<feature type="signal peptide" evidence="10">
    <location>
        <begin position="1"/>
        <end position="20"/>
    </location>
</feature>
<reference evidence="11" key="1">
    <citation type="submission" date="2022-10" db="EMBL/GenBank/DDBJ databases">
        <authorList>
            <person name="Hyden B.L."/>
            <person name="Feng K."/>
            <person name="Yates T."/>
            <person name="Jawdy S."/>
            <person name="Smart L.B."/>
            <person name="Muchero W."/>
        </authorList>
    </citation>
    <scope>NUCLEOTIDE SEQUENCE</scope>
    <source>
        <tissue evidence="11">Shoot tip</tissue>
    </source>
</reference>
<evidence type="ECO:0000256" key="1">
    <source>
        <dbReference type="ARBA" id="ARBA00004167"/>
    </source>
</evidence>
<comment type="caution">
    <text evidence="11">The sequence shown here is derived from an EMBL/GenBank/DDBJ whole genome shotgun (WGS) entry which is preliminary data.</text>
</comment>
<dbReference type="PANTHER" id="PTHR47986:SF29">
    <property type="entry name" value="RECEPTOR PROTEIN KINASE TMK1"/>
    <property type="match status" value="1"/>
</dbReference>
<sequence>MGLLLVFLAGFSSIFHFANSQASPDAEVMFSLKRKPQRARFTWMVRPRSMQLEPCCMFGRKACHPNPNWTPKPSSLNGLSSLEVILLSDNKFISVPSDFFTGLSSLQSVEIDNNPFTNWVIPESLTILRLAFNDLEGELPASFSGSQIQSLWLNGQKLSGGIDVIQNMTLLREVWLHSNGFSGPLPDFSGLKDLESFKFKR</sequence>
<protein>
    <submittedName>
        <fullName evidence="11">Uncharacterized protein</fullName>
    </submittedName>
</protein>
<dbReference type="InterPro" id="IPR052422">
    <property type="entry name" value="Auxin_Ser/Thr_Kinase"/>
</dbReference>
<comment type="subcellular location">
    <subcellularLocation>
        <location evidence="1">Membrane</location>
        <topology evidence="1">Single-pass membrane protein</topology>
    </subcellularLocation>
</comment>
<evidence type="ECO:0000256" key="6">
    <source>
        <dbReference type="ARBA" id="ARBA00022989"/>
    </source>
</evidence>
<evidence type="ECO:0000313" key="12">
    <source>
        <dbReference type="Proteomes" id="UP001141253"/>
    </source>
</evidence>
<keyword evidence="12" id="KW-1185">Reference proteome</keyword>
<dbReference type="PANTHER" id="PTHR47986">
    <property type="entry name" value="OSJNBA0070M12.3 PROTEIN"/>
    <property type="match status" value="1"/>
</dbReference>
<keyword evidence="2" id="KW-0433">Leucine-rich repeat</keyword>
<keyword evidence="9" id="KW-0325">Glycoprotein</keyword>
<organism evidence="11 12">
    <name type="scientific">Salix suchowensis</name>
    <dbReference type="NCBI Taxonomy" id="1278906"/>
    <lineage>
        <taxon>Eukaryota</taxon>
        <taxon>Viridiplantae</taxon>
        <taxon>Streptophyta</taxon>
        <taxon>Embryophyta</taxon>
        <taxon>Tracheophyta</taxon>
        <taxon>Spermatophyta</taxon>
        <taxon>Magnoliopsida</taxon>
        <taxon>eudicotyledons</taxon>
        <taxon>Gunneridae</taxon>
        <taxon>Pentapetalae</taxon>
        <taxon>rosids</taxon>
        <taxon>fabids</taxon>
        <taxon>Malpighiales</taxon>
        <taxon>Salicaceae</taxon>
        <taxon>Saliceae</taxon>
        <taxon>Salix</taxon>
    </lineage>
</organism>
<keyword evidence="6" id="KW-1133">Transmembrane helix</keyword>
<keyword evidence="7" id="KW-0472">Membrane</keyword>
<evidence type="ECO:0000256" key="9">
    <source>
        <dbReference type="ARBA" id="ARBA00023180"/>
    </source>
</evidence>
<feature type="chain" id="PRO_5046148016" evidence="10">
    <location>
        <begin position="21"/>
        <end position="201"/>
    </location>
</feature>